<feature type="compositionally biased region" description="Basic and acidic residues" evidence="1">
    <location>
        <begin position="1"/>
        <end position="31"/>
    </location>
</feature>
<name>A0ABD3AVS7_9GENT</name>
<dbReference type="AlphaFoldDB" id="A0ABD3AVS7"/>
<sequence length="81" mass="9064">MTGRGEQKKTRWDIPCGKEDGGATPRGRSEGGEEEFGYGLWVLDEVVYIWCSCLKGEIAGIRDQEEMKPEGKRTKGEGVER</sequence>
<proteinExistence type="predicted"/>
<feature type="region of interest" description="Disordered" evidence="1">
    <location>
        <begin position="1"/>
        <end position="34"/>
    </location>
</feature>
<feature type="region of interest" description="Disordered" evidence="1">
    <location>
        <begin position="62"/>
        <end position="81"/>
    </location>
</feature>
<accession>A0ABD3AVS7</accession>
<evidence type="ECO:0000313" key="2">
    <source>
        <dbReference type="EMBL" id="KAL3535243.1"/>
    </source>
</evidence>
<comment type="caution">
    <text evidence="2">The sequence shown here is derived from an EMBL/GenBank/DDBJ whole genome shotgun (WGS) entry which is preliminary data.</text>
</comment>
<organism evidence="2 3">
    <name type="scientific">Cinchona calisaya</name>
    <dbReference type="NCBI Taxonomy" id="153742"/>
    <lineage>
        <taxon>Eukaryota</taxon>
        <taxon>Viridiplantae</taxon>
        <taxon>Streptophyta</taxon>
        <taxon>Embryophyta</taxon>
        <taxon>Tracheophyta</taxon>
        <taxon>Spermatophyta</taxon>
        <taxon>Magnoliopsida</taxon>
        <taxon>eudicotyledons</taxon>
        <taxon>Gunneridae</taxon>
        <taxon>Pentapetalae</taxon>
        <taxon>asterids</taxon>
        <taxon>lamiids</taxon>
        <taxon>Gentianales</taxon>
        <taxon>Rubiaceae</taxon>
        <taxon>Cinchonoideae</taxon>
        <taxon>Cinchoneae</taxon>
        <taxon>Cinchona</taxon>
    </lineage>
</organism>
<dbReference type="EMBL" id="JBJUIK010000002">
    <property type="protein sequence ID" value="KAL3535243.1"/>
    <property type="molecule type" value="Genomic_DNA"/>
</dbReference>
<evidence type="ECO:0000256" key="1">
    <source>
        <dbReference type="SAM" id="MobiDB-lite"/>
    </source>
</evidence>
<keyword evidence="3" id="KW-1185">Reference proteome</keyword>
<evidence type="ECO:0000313" key="3">
    <source>
        <dbReference type="Proteomes" id="UP001630127"/>
    </source>
</evidence>
<reference evidence="2 3" key="1">
    <citation type="submission" date="2024-11" db="EMBL/GenBank/DDBJ databases">
        <title>A near-complete genome assembly of Cinchona calisaya.</title>
        <authorList>
            <person name="Lian D.C."/>
            <person name="Zhao X.W."/>
            <person name="Wei L."/>
        </authorList>
    </citation>
    <scope>NUCLEOTIDE SEQUENCE [LARGE SCALE GENOMIC DNA]</scope>
    <source>
        <tissue evidence="2">Nenye</tissue>
    </source>
</reference>
<dbReference type="Proteomes" id="UP001630127">
    <property type="component" value="Unassembled WGS sequence"/>
</dbReference>
<gene>
    <name evidence="2" type="ORF">ACH5RR_003704</name>
</gene>
<protein>
    <submittedName>
        <fullName evidence="2">Uncharacterized protein</fullName>
    </submittedName>
</protein>